<dbReference type="PANTHER" id="PTHR16140">
    <property type="entry name" value="NON-STRUCTURAL MAINTENANCE OF CHROMOSOMES ELEMENT 4"/>
    <property type="match status" value="1"/>
</dbReference>
<dbReference type="OrthoDB" id="361242at2759"/>
<evidence type="ECO:0000313" key="10">
    <source>
        <dbReference type="Proteomes" id="UP000326396"/>
    </source>
</evidence>
<dbReference type="Pfam" id="PF08743">
    <property type="entry name" value="Nse4_C"/>
    <property type="match status" value="1"/>
</dbReference>
<dbReference type="GO" id="GO:0006310">
    <property type="term" value="P:DNA recombination"/>
    <property type="evidence" value="ECO:0007669"/>
    <property type="project" value="UniProtKB-UniRule"/>
</dbReference>
<dbReference type="GO" id="GO:0005634">
    <property type="term" value="C:nucleus"/>
    <property type="evidence" value="ECO:0007669"/>
    <property type="project" value="UniProtKB-SubCell"/>
</dbReference>
<comment type="caution">
    <text evidence="9">The sequence shown here is derived from an EMBL/GenBank/DDBJ whole genome shotgun (WGS) entry which is preliminary data.</text>
</comment>
<accession>A0A5N6Q7B0</accession>
<gene>
    <name evidence="9" type="ORF">E3N88_02884</name>
</gene>
<keyword evidence="10" id="KW-1185">Reference proteome</keyword>
<proteinExistence type="inferred from homology"/>
<comment type="function">
    <text evidence="7">Component of the SMC5-SMC6 complex, that promotes sister chromatid alignment after DNA damage and facilitates double-stranded DNA breaks (DSBs) repair via homologous recombination between sister chromatids.</text>
</comment>
<keyword evidence="6 7" id="KW-0539">Nucleus</keyword>
<evidence type="ECO:0000313" key="9">
    <source>
        <dbReference type="EMBL" id="KAD7479748.1"/>
    </source>
</evidence>
<evidence type="ECO:0000256" key="2">
    <source>
        <dbReference type="ARBA" id="ARBA00008997"/>
    </source>
</evidence>
<evidence type="ECO:0000256" key="3">
    <source>
        <dbReference type="ARBA" id="ARBA00022763"/>
    </source>
</evidence>
<comment type="similarity">
    <text evidence="2 7">Belongs to the NSE4 family.</text>
</comment>
<evidence type="ECO:0000256" key="6">
    <source>
        <dbReference type="ARBA" id="ARBA00023242"/>
    </source>
</evidence>
<reference evidence="9 10" key="1">
    <citation type="submission" date="2019-05" db="EMBL/GenBank/DDBJ databases">
        <title>Mikania micrantha, genome provides insights into the molecular mechanism of rapid growth.</title>
        <authorList>
            <person name="Liu B."/>
        </authorList>
    </citation>
    <scope>NUCLEOTIDE SEQUENCE [LARGE SCALE GENOMIC DNA]</scope>
    <source>
        <strain evidence="9">NLD-2019</strain>
        <tissue evidence="9">Leaf</tissue>
    </source>
</reference>
<feature type="domain" description="Non-structural maintenance of chromosome element 4 C-terminal" evidence="8">
    <location>
        <begin position="219"/>
        <end position="303"/>
    </location>
</feature>
<keyword evidence="5 7" id="KW-0234">DNA repair</keyword>
<protein>
    <recommendedName>
        <fullName evidence="7">Non-structural maintenance of chromosomes element 4</fullName>
    </recommendedName>
</protein>
<evidence type="ECO:0000256" key="5">
    <source>
        <dbReference type="ARBA" id="ARBA00023204"/>
    </source>
</evidence>
<evidence type="ECO:0000256" key="7">
    <source>
        <dbReference type="RuleBase" id="RU365071"/>
    </source>
</evidence>
<dbReference type="InterPro" id="IPR014854">
    <property type="entry name" value="Nse4_C"/>
</dbReference>
<organism evidence="9 10">
    <name type="scientific">Mikania micrantha</name>
    <name type="common">bitter vine</name>
    <dbReference type="NCBI Taxonomy" id="192012"/>
    <lineage>
        <taxon>Eukaryota</taxon>
        <taxon>Viridiplantae</taxon>
        <taxon>Streptophyta</taxon>
        <taxon>Embryophyta</taxon>
        <taxon>Tracheophyta</taxon>
        <taxon>Spermatophyta</taxon>
        <taxon>Magnoliopsida</taxon>
        <taxon>eudicotyledons</taxon>
        <taxon>Gunneridae</taxon>
        <taxon>Pentapetalae</taxon>
        <taxon>asterids</taxon>
        <taxon>campanulids</taxon>
        <taxon>Asterales</taxon>
        <taxon>Asteraceae</taxon>
        <taxon>Asteroideae</taxon>
        <taxon>Heliantheae alliance</taxon>
        <taxon>Eupatorieae</taxon>
        <taxon>Mikania</taxon>
    </lineage>
</organism>
<evidence type="ECO:0000259" key="8">
    <source>
        <dbReference type="Pfam" id="PF08743"/>
    </source>
</evidence>
<evidence type="ECO:0000256" key="1">
    <source>
        <dbReference type="ARBA" id="ARBA00004123"/>
    </source>
</evidence>
<evidence type="ECO:0000256" key="4">
    <source>
        <dbReference type="ARBA" id="ARBA00023172"/>
    </source>
</evidence>
<comment type="subunit">
    <text evidence="7">Component of the SMC5-SMC6 complex.</text>
</comment>
<dbReference type="InterPro" id="IPR027786">
    <property type="entry name" value="Nse4/EID"/>
</dbReference>
<comment type="subcellular location">
    <subcellularLocation>
        <location evidence="1 7">Nucleus</location>
    </subcellularLocation>
</comment>
<dbReference type="Proteomes" id="UP000326396">
    <property type="component" value="Linkage Group LG1"/>
</dbReference>
<dbReference type="AlphaFoldDB" id="A0A5N6Q7B0"/>
<sequence>MSINDDRKKRPKTEDNECIVTDQSVDENFTERRVLRFGYLSIQNFIRDKKDEISAVSSKKFLSIINEVDGMHHLVNKPREQVSDAEALRDLANTLVTSIRVHSTGNVNPSVFVSSLITEYGKKRKLGAAERVEICWKDLGVQVSPLFMIFRGSYTMIGPMTLKSKPPKVSVARKRRMSVKIEKVKPEELEDTDTVSKQKTETEKIIATMFDILKINKKVRLENLVSNRISFAQTVENLFALSFLVKDGRVVILVDDNGSHYVSPRNAPASSMITSKSVVYSHFIFRFDFNDWKLMTNLVAEDSELMPHRIKQNPISGSQSETNSNANSESIFDHTDEMLKQDMIKTETQASQWVPNICNTGDVDIFSFKP</sequence>
<dbReference type="GO" id="GO:0006281">
    <property type="term" value="P:DNA repair"/>
    <property type="evidence" value="ECO:0007669"/>
    <property type="project" value="UniProtKB-UniRule"/>
</dbReference>
<dbReference type="PANTHER" id="PTHR16140:SF17">
    <property type="entry name" value="NON-STRUCTURAL MAINTENANCE OF CHROMOSOMES ELEMENT 4"/>
    <property type="match status" value="1"/>
</dbReference>
<keyword evidence="4 7" id="KW-0233">DNA recombination</keyword>
<keyword evidence="3 7" id="KW-0227">DNA damage</keyword>
<dbReference type="GO" id="GO:0030915">
    <property type="term" value="C:Smc5-Smc6 complex"/>
    <property type="evidence" value="ECO:0007669"/>
    <property type="project" value="UniProtKB-UniRule"/>
</dbReference>
<dbReference type="EMBL" id="SZYD01000001">
    <property type="protein sequence ID" value="KAD7479748.1"/>
    <property type="molecule type" value="Genomic_DNA"/>
</dbReference>
<name>A0A5N6Q7B0_9ASTR</name>